<sequence length="120" mass="13915">MPAAFSLRHSLGTINLSKPFARRKPTPFPVCRSHHSPPPPPPESKERKEVGRRDWTPWKMFREAVKLSKELKESLLQGPKQKGDWKDVILMSFSFAVYVYISQRIVCTYCAWISTLSNHF</sequence>
<evidence type="ECO:0000313" key="4">
    <source>
        <dbReference type="Proteomes" id="UP001418222"/>
    </source>
</evidence>
<proteinExistence type="predicted"/>
<dbReference type="EMBL" id="JBBWWQ010000004">
    <property type="protein sequence ID" value="KAK8949449.1"/>
    <property type="molecule type" value="Genomic_DNA"/>
</dbReference>
<gene>
    <name evidence="3" type="ORF">KSP39_PZI005100</name>
    <name evidence="2" type="ORF">KSP39_PZI005101</name>
</gene>
<name>A0AAP0BTN5_9ASPA</name>
<dbReference type="AlphaFoldDB" id="A0AAP0BTN5"/>
<evidence type="ECO:0000313" key="3">
    <source>
        <dbReference type="EMBL" id="KAK8949449.1"/>
    </source>
</evidence>
<reference evidence="3" key="2">
    <citation type="submission" date="2024-02" db="EMBL/GenBank/DDBJ databases">
        <authorList>
            <person name="Li M.-H."/>
            <person name="Liu K.-W."/>
            <person name="Li Z."/>
            <person name="Lu H.-C."/>
            <person name="Ye Q.-L."/>
            <person name="Zhang D."/>
            <person name="Wang J.-Y."/>
            <person name="Li Y.-F."/>
            <person name="Zhong Z.-M."/>
            <person name="Liu X."/>
            <person name="Yu X."/>
            <person name="Liu D.-K."/>
            <person name="Tu X.-D."/>
            <person name="Liu B."/>
            <person name="Hao Y."/>
            <person name="Liao X.-Y."/>
            <person name="Jiang Y.-T."/>
            <person name="Sun W.-H."/>
            <person name="Chen J."/>
            <person name="Ai Y."/>
            <person name="Zhai J.-W."/>
            <person name="Wu S.-S."/>
            <person name="Zhou Z."/>
            <person name="Hsiao Y.-Y."/>
            <person name="Wu W.-L."/>
            <person name="Chen Y.-Y."/>
            <person name="Lin Y.-F."/>
            <person name="Hsu J.-L."/>
            <person name="Li C.-Y."/>
            <person name="Wang Z.-W."/>
            <person name="Zhao X."/>
            <person name="Zhong W.-Y."/>
            <person name="Ma X.-K."/>
            <person name="Ma L."/>
            <person name="Huang J."/>
            <person name="Chen G.-Z."/>
            <person name="Huang M.-Z."/>
            <person name="Huang L."/>
            <person name="Peng D.-H."/>
            <person name="Luo Y.-B."/>
            <person name="Zou S.-Q."/>
            <person name="Chen S.-P."/>
            <person name="Lan S."/>
            <person name="Tsai W.-C."/>
            <person name="Van De Peer Y."/>
            <person name="Liu Z.-J."/>
        </authorList>
    </citation>
    <scope>NUCLEOTIDE SEQUENCE</scope>
    <source>
        <strain evidence="3">Lor287</strain>
        <tissue evidence="3">Leaf</tissue>
    </source>
</reference>
<reference evidence="3 4" key="1">
    <citation type="journal article" date="2022" name="Nat. Plants">
        <title>Genomes of leafy and leafless Platanthera orchids illuminate the evolution of mycoheterotrophy.</title>
        <authorList>
            <person name="Li M.H."/>
            <person name="Liu K.W."/>
            <person name="Li Z."/>
            <person name="Lu H.C."/>
            <person name="Ye Q.L."/>
            <person name="Zhang D."/>
            <person name="Wang J.Y."/>
            <person name="Li Y.F."/>
            <person name="Zhong Z.M."/>
            <person name="Liu X."/>
            <person name="Yu X."/>
            <person name="Liu D.K."/>
            <person name="Tu X.D."/>
            <person name="Liu B."/>
            <person name="Hao Y."/>
            <person name="Liao X.Y."/>
            <person name="Jiang Y.T."/>
            <person name="Sun W.H."/>
            <person name="Chen J."/>
            <person name="Chen Y.Q."/>
            <person name="Ai Y."/>
            <person name="Zhai J.W."/>
            <person name="Wu S.S."/>
            <person name="Zhou Z."/>
            <person name="Hsiao Y.Y."/>
            <person name="Wu W.L."/>
            <person name="Chen Y.Y."/>
            <person name="Lin Y.F."/>
            <person name="Hsu J.L."/>
            <person name="Li C.Y."/>
            <person name="Wang Z.W."/>
            <person name="Zhao X."/>
            <person name="Zhong W.Y."/>
            <person name="Ma X.K."/>
            <person name="Ma L."/>
            <person name="Huang J."/>
            <person name="Chen G.Z."/>
            <person name="Huang M.Z."/>
            <person name="Huang L."/>
            <person name="Peng D.H."/>
            <person name="Luo Y.B."/>
            <person name="Zou S.Q."/>
            <person name="Chen S.P."/>
            <person name="Lan S."/>
            <person name="Tsai W.C."/>
            <person name="Van de Peer Y."/>
            <person name="Liu Z.J."/>
        </authorList>
    </citation>
    <scope>NUCLEOTIDE SEQUENCE [LARGE SCALE GENOMIC DNA]</scope>
    <source>
        <strain evidence="3">Lor287</strain>
    </source>
</reference>
<comment type="caution">
    <text evidence="3">The sequence shown here is derived from an EMBL/GenBank/DDBJ whole genome shotgun (WGS) entry which is preliminary data.</text>
</comment>
<evidence type="ECO:0000313" key="2">
    <source>
        <dbReference type="EMBL" id="KAK8949448.1"/>
    </source>
</evidence>
<evidence type="ECO:0000256" key="1">
    <source>
        <dbReference type="SAM" id="MobiDB-lite"/>
    </source>
</evidence>
<feature type="region of interest" description="Disordered" evidence="1">
    <location>
        <begin position="18"/>
        <end position="51"/>
    </location>
</feature>
<accession>A0AAP0BTN5</accession>
<organism evidence="3 4">
    <name type="scientific">Platanthera zijinensis</name>
    <dbReference type="NCBI Taxonomy" id="2320716"/>
    <lineage>
        <taxon>Eukaryota</taxon>
        <taxon>Viridiplantae</taxon>
        <taxon>Streptophyta</taxon>
        <taxon>Embryophyta</taxon>
        <taxon>Tracheophyta</taxon>
        <taxon>Spermatophyta</taxon>
        <taxon>Magnoliopsida</taxon>
        <taxon>Liliopsida</taxon>
        <taxon>Asparagales</taxon>
        <taxon>Orchidaceae</taxon>
        <taxon>Orchidoideae</taxon>
        <taxon>Orchideae</taxon>
        <taxon>Orchidinae</taxon>
        <taxon>Platanthera</taxon>
    </lineage>
</organism>
<protein>
    <submittedName>
        <fullName evidence="3">Uncharacterized protein</fullName>
    </submittedName>
</protein>
<dbReference type="Proteomes" id="UP001418222">
    <property type="component" value="Unassembled WGS sequence"/>
</dbReference>
<keyword evidence="4" id="KW-1185">Reference proteome</keyword>
<dbReference type="EMBL" id="JBBWWQ010000004">
    <property type="protein sequence ID" value="KAK8949448.1"/>
    <property type="molecule type" value="Genomic_DNA"/>
</dbReference>